<evidence type="ECO:0000313" key="2">
    <source>
        <dbReference type="EMBL" id="GAN14122.1"/>
    </source>
</evidence>
<feature type="region of interest" description="Disordered" evidence="1">
    <location>
        <begin position="393"/>
        <end position="420"/>
    </location>
</feature>
<dbReference type="RefSeq" id="WP_042468950.1">
    <property type="nucleotide sequence ID" value="NZ_BBJS01000030.1"/>
</dbReference>
<dbReference type="AlphaFoldDB" id="A0A0C9NCU6"/>
<feature type="compositionally biased region" description="Low complexity" evidence="1">
    <location>
        <begin position="401"/>
        <end position="420"/>
    </location>
</feature>
<dbReference type="Pfam" id="PF06074">
    <property type="entry name" value="Portal_Mu"/>
    <property type="match status" value="1"/>
</dbReference>
<dbReference type="InterPro" id="IPR009279">
    <property type="entry name" value="Portal_Mu"/>
</dbReference>
<sequence length="516" mass="56517">MAKKNKRGASKTAALPSELLNEVASTGDGRDITRPYVLELQQPRDPKLWGVVDWGVYERIRKDDQVKSCMEQRIRAVVSRDWDVLPGDENDPRSVEAAEAMTDTLERIGWDLVTEKMLWASFYGISVGELNWGSLDGLLDWVPGAKARAIHVRHARRFRFDKDDRLRLLTRAAPNGELLPDRKFWVVRAGGTDDDQVYGEGLAEWLYWPTLFKRNGVRFWNIFLDKFSVPTAKGTYPRGSTQKDIDKLLTAIQAIANDSGFAIPAGMDVELLHLAQSGADFAAVCRYMDACIAKIILSQTMTTDNGSSRAQGEVHADVKLEVVKADADLLADSFNSGPSRWWTDLNYGPDVASPKVVRIVEEEDDLKKAADTDAVLADLGWVRTEESFKDRYGDGYERKAPATTAPAGATVPANPAANDDAPVDPAIALAEQAARLDRDDIDGAVDVMMADEGWTASAAAMIAPLVDRLRRAGSVEDAIATLEAAAADDAAEKLAQRMARATFAAQVQALTGSEPH</sequence>
<evidence type="ECO:0000313" key="3">
    <source>
        <dbReference type="Proteomes" id="UP000032025"/>
    </source>
</evidence>
<comment type="caution">
    <text evidence="2">The sequence shown here is derived from an EMBL/GenBank/DDBJ whole genome shotgun (WGS) entry which is preliminary data.</text>
</comment>
<evidence type="ECO:0000256" key="1">
    <source>
        <dbReference type="SAM" id="MobiDB-lite"/>
    </source>
</evidence>
<reference evidence="2 3" key="1">
    <citation type="submission" date="2014-08" db="EMBL/GenBank/DDBJ databases">
        <title>Whole genome shotgun sequence of Sphingomonas paucimobilis NBRC 13935.</title>
        <authorList>
            <person name="Hosoyama A."/>
            <person name="Hashimoto M."/>
            <person name="Hosoyama Y."/>
            <person name="Noguchi M."/>
            <person name="Uohara A."/>
            <person name="Ohji S."/>
            <person name="Katano-Makiyama Y."/>
            <person name="Ichikawa N."/>
            <person name="Kimura A."/>
            <person name="Yamazoe A."/>
            <person name="Fujita N."/>
        </authorList>
    </citation>
    <scope>NUCLEOTIDE SEQUENCE [LARGE SCALE GENOMIC DNA]</scope>
    <source>
        <strain evidence="2 3">NBRC 13935</strain>
    </source>
</reference>
<protein>
    <submittedName>
        <fullName evidence="2">DNA, contig: SP630</fullName>
    </submittedName>
</protein>
<feature type="region of interest" description="Disordered" evidence="1">
    <location>
        <begin position="1"/>
        <end position="28"/>
    </location>
</feature>
<dbReference type="GeneID" id="78528714"/>
<dbReference type="EMBL" id="BBJS01000030">
    <property type="protein sequence ID" value="GAN14122.1"/>
    <property type="molecule type" value="Genomic_DNA"/>
</dbReference>
<gene>
    <name evidence="2" type="ORF">SP6_30_02630</name>
</gene>
<organism evidence="2 3">
    <name type="scientific">Sphingomonas paucimobilis NBRC 13935</name>
    <dbReference type="NCBI Taxonomy" id="1219050"/>
    <lineage>
        <taxon>Bacteria</taxon>
        <taxon>Pseudomonadati</taxon>
        <taxon>Pseudomonadota</taxon>
        <taxon>Alphaproteobacteria</taxon>
        <taxon>Sphingomonadales</taxon>
        <taxon>Sphingomonadaceae</taxon>
        <taxon>Sphingomonas</taxon>
    </lineage>
</organism>
<keyword evidence="3" id="KW-1185">Reference proteome</keyword>
<dbReference type="Proteomes" id="UP000032025">
    <property type="component" value="Unassembled WGS sequence"/>
</dbReference>
<name>A0A0C9NCU6_SPHPI</name>
<proteinExistence type="predicted"/>
<accession>A0A0C9NCU6</accession>